<dbReference type="InterPro" id="IPR027417">
    <property type="entry name" value="P-loop_NTPase"/>
</dbReference>
<protein>
    <submittedName>
        <fullName evidence="10">Galactose/methyl galactoside import ATP-binding protein MglA</fullName>
        <ecNumber evidence="10">3.6.3.17</ecNumber>
    </submittedName>
</protein>
<dbReference type="AlphaFoldDB" id="A0A1C6GHQ7"/>
<dbReference type="PROSITE" id="PS00211">
    <property type="entry name" value="ABC_TRANSPORTER_1"/>
    <property type="match status" value="2"/>
</dbReference>
<dbReference type="SMART" id="SM00382">
    <property type="entry name" value="AAA"/>
    <property type="match status" value="2"/>
</dbReference>
<dbReference type="Gene3D" id="3.40.50.300">
    <property type="entry name" value="P-loop containing nucleotide triphosphate hydrolases"/>
    <property type="match status" value="2"/>
</dbReference>
<keyword evidence="5" id="KW-0547">Nucleotide-binding</keyword>
<dbReference type="EMBL" id="FMHG01000001">
    <property type="protein sequence ID" value="SCJ44654.1"/>
    <property type="molecule type" value="Genomic_DNA"/>
</dbReference>
<evidence type="ECO:0000256" key="1">
    <source>
        <dbReference type="ARBA" id="ARBA00004202"/>
    </source>
</evidence>
<dbReference type="InterPro" id="IPR017871">
    <property type="entry name" value="ABC_transporter-like_CS"/>
</dbReference>
<gene>
    <name evidence="10" type="primary">mglA_1</name>
    <name evidence="10" type="ORF">SAMEA3545359_00387</name>
</gene>
<keyword evidence="4" id="KW-0677">Repeat</keyword>
<dbReference type="InterPro" id="IPR050107">
    <property type="entry name" value="ABC_carbohydrate_import_ATPase"/>
</dbReference>
<reference evidence="10" key="1">
    <citation type="submission" date="2015-09" db="EMBL/GenBank/DDBJ databases">
        <authorList>
            <consortium name="Pathogen Informatics"/>
        </authorList>
    </citation>
    <scope>NUCLEOTIDE SEQUENCE</scope>
    <source>
        <strain evidence="10">2789STDY5834896</strain>
    </source>
</reference>
<keyword evidence="10" id="KW-0378">Hydrolase</keyword>
<evidence type="ECO:0000256" key="7">
    <source>
        <dbReference type="ARBA" id="ARBA00022967"/>
    </source>
</evidence>
<dbReference type="GO" id="GO:0005886">
    <property type="term" value="C:plasma membrane"/>
    <property type="evidence" value="ECO:0007669"/>
    <property type="project" value="UniProtKB-SubCell"/>
</dbReference>
<keyword evidence="2" id="KW-0813">Transport</keyword>
<keyword evidence="6 10" id="KW-0067">ATP-binding</keyword>
<keyword evidence="8" id="KW-0472">Membrane</keyword>
<feature type="domain" description="ABC transporter" evidence="9">
    <location>
        <begin position="258"/>
        <end position="501"/>
    </location>
</feature>
<dbReference type="PANTHER" id="PTHR43790:SF4">
    <property type="entry name" value="GUANOSINE IMPORT ATP-BINDING PROTEIN NUPO"/>
    <property type="match status" value="1"/>
</dbReference>
<evidence type="ECO:0000256" key="6">
    <source>
        <dbReference type="ARBA" id="ARBA00022840"/>
    </source>
</evidence>
<evidence type="ECO:0000256" key="8">
    <source>
        <dbReference type="ARBA" id="ARBA00023136"/>
    </source>
</evidence>
<feature type="domain" description="ABC transporter" evidence="9">
    <location>
        <begin position="4"/>
        <end position="239"/>
    </location>
</feature>
<dbReference type="GO" id="GO:0005524">
    <property type="term" value="F:ATP binding"/>
    <property type="evidence" value="ECO:0007669"/>
    <property type="project" value="UniProtKB-KW"/>
</dbReference>
<dbReference type="CDD" id="cd03215">
    <property type="entry name" value="ABC_Carb_Monos_II"/>
    <property type="match status" value="1"/>
</dbReference>
<dbReference type="CDD" id="cd03216">
    <property type="entry name" value="ABC_Carb_Monos_I"/>
    <property type="match status" value="1"/>
</dbReference>
<dbReference type="SUPFAM" id="SSF52540">
    <property type="entry name" value="P-loop containing nucleoside triphosphate hydrolases"/>
    <property type="match status" value="2"/>
</dbReference>
<dbReference type="EC" id="3.6.3.17" evidence="10"/>
<evidence type="ECO:0000259" key="9">
    <source>
        <dbReference type="PROSITE" id="PS50893"/>
    </source>
</evidence>
<evidence type="ECO:0000256" key="3">
    <source>
        <dbReference type="ARBA" id="ARBA00022475"/>
    </source>
</evidence>
<organism evidence="10">
    <name type="scientific">uncultured Anaerotruncus sp</name>
    <dbReference type="NCBI Taxonomy" id="905011"/>
    <lineage>
        <taxon>Bacteria</taxon>
        <taxon>Bacillati</taxon>
        <taxon>Bacillota</taxon>
        <taxon>Clostridia</taxon>
        <taxon>Eubacteriales</taxon>
        <taxon>Oscillospiraceae</taxon>
        <taxon>Anaerotruncus</taxon>
        <taxon>environmental samples</taxon>
    </lineage>
</organism>
<keyword evidence="3" id="KW-1003">Cell membrane</keyword>
<keyword evidence="7" id="KW-1278">Translocase</keyword>
<dbReference type="PANTHER" id="PTHR43790">
    <property type="entry name" value="CARBOHYDRATE TRANSPORT ATP-BINDING PROTEIN MG119-RELATED"/>
    <property type="match status" value="1"/>
</dbReference>
<evidence type="ECO:0000256" key="2">
    <source>
        <dbReference type="ARBA" id="ARBA00022448"/>
    </source>
</evidence>
<dbReference type="PROSITE" id="PS50893">
    <property type="entry name" value="ABC_TRANSPORTER_2"/>
    <property type="match status" value="2"/>
</dbReference>
<dbReference type="InterPro" id="IPR003439">
    <property type="entry name" value="ABC_transporter-like_ATP-bd"/>
</dbReference>
<accession>A0A1C6GHQ7</accession>
<comment type="subcellular location">
    <subcellularLocation>
        <location evidence="1">Cell membrane</location>
        <topology evidence="1">Peripheral membrane protein</topology>
    </subcellularLocation>
</comment>
<dbReference type="InterPro" id="IPR003593">
    <property type="entry name" value="AAA+_ATPase"/>
</dbReference>
<evidence type="ECO:0000256" key="4">
    <source>
        <dbReference type="ARBA" id="ARBA00022737"/>
    </source>
</evidence>
<proteinExistence type="predicted"/>
<dbReference type="GO" id="GO:0016887">
    <property type="term" value="F:ATP hydrolysis activity"/>
    <property type="evidence" value="ECO:0007669"/>
    <property type="project" value="InterPro"/>
</dbReference>
<dbReference type="FunFam" id="3.40.50.300:FF:000127">
    <property type="entry name" value="Ribose import ATP-binding protein RbsA"/>
    <property type="match status" value="1"/>
</dbReference>
<evidence type="ECO:0000313" key="10">
    <source>
        <dbReference type="EMBL" id="SCJ44654.1"/>
    </source>
</evidence>
<evidence type="ECO:0000256" key="5">
    <source>
        <dbReference type="ARBA" id="ARBA00022741"/>
    </source>
</evidence>
<dbReference type="Pfam" id="PF00005">
    <property type="entry name" value="ABC_tran"/>
    <property type="match status" value="2"/>
</dbReference>
<name>A0A1C6GHQ7_9FIRM</name>
<sequence length="522" mass="56908">MDFVQMRGITKIFGKVVANDRVDFSVKKGEIHSLLGENGAGKTTLMRMLYGMSVPDEGSIILNGSPVTLKSPSSAIEQGISMVHQHFMLADPMTVTENIVLGYEPRKGPFFDRKKAEQQVAELSARYGLQIDPKATVGDLSVGNKQRVEILKALYRKCDLLILDEPTAVLTPLEVKDLFAVLRSLKEDGKTIIIITHKLKEILEISDRVTILRAGKLITTKNTAETDAAELARLMVGRQVQFEVQGAKPVAADAPVLLEVKDAELRRRGMQLLSGLSLQVHAGEIFGICGVEGNGQTELIEAITGIGQLSAGQVLLNGQPVHKPTPTKMADRGLAHIPEDRGLRGLVADFSIRDNSILGYQRSRRFSRRGVLDKKAIEMHTRQIVSDYRVKVGSIDDTAASLSGGNQQKVVIGRALSQDPDVIIAAQPTRGVDIGAIEYIHQKLIEMKNAGKAILLISAELDEVLGLSDQVGVLYRGRIVATGAPADFDEQTLGLLMTGYHKDTEKEERPCLETLHSAFAKS</sequence>